<gene>
    <name evidence="2" type="ordered locus">Asphe3_23900</name>
</gene>
<keyword evidence="1" id="KW-1133">Transmembrane helix</keyword>
<feature type="transmembrane region" description="Helical" evidence="1">
    <location>
        <begin position="12"/>
        <end position="30"/>
    </location>
</feature>
<feature type="transmembrane region" description="Helical" evidence="1">
    <location>
        <begin position="182"/>
        <end position="201"/>
    </location>
</feature>
<dbReference type="KEGG" id="apn:Asphe3_23900"/>
<reference evidence="2 3" key="1">
    <citation type="journal article" date="2011" name="Stand. Genomic Sci.">
        <title>Complete genome sequence of Arthrobacter phenanthrenivorans type strain (Sphe3).</title>
        <authorList>
            <person name="Kallimanis A."/>
            <person name="Labutti K.M."/>
            <person name="Lapidus A."/>
            <person name="Clum A."/>
            <person name="Lykidis A."/>
            <person name="Mavromatis K."/>
            <person name="Pagani I."/>
            <person name="Liolios K."/>
            <person name="Ivanova N."/>
            <person name="Goodwin L."/>
            <person name="Pitluck S."/>
            <person name="Chen A."/>
            <person name="Palaniappan K."/>
            <person name="Markowitz V."/>
            <person name="Bristow J."/>
            <person name="Velentzas A.D."/>
            <person name="Perisynakis A."/>
            <person name="Ouzounis C.C."/>
            <person name="Kyrpides N.C."/>
            <person name="Koukkou A.I."/>
            <person name="Drainas C."/>
        </authorList>
    </citation>
    <scope>NUCLEOTIDE SEQUENCE [LARGE SCALE GENOMIC DNA]</scope>
    <source>
        <strain evidence="3">DSM 18606 / JCM 16027 / LMG 23796 / Sphe3</strain>
    </source>
</reference>
<dbReference type="eggNOG" id="ENOG502ZN6H">
    <property type="taxonomic scope" value="Bacteria"/>
</dbReference>
<proteinExistence type="predicted"/>
<dbReference type="AlphaFoldDB" id="F0M5S7"/>
<feature type="transmembrane region" description="Helical" evidence="1">
    <location>
        <begin position="159"/>
        <end position="176"/>
    </location>
</feature>
<name>F0M5S7_PSEPM</name>
<organism evidence="2 3">
    <name type="scientific">Pseudarthrobacter phenanthrenivorans (strain DSM 18606 / JCM 16027 / LMG 23796 / Sphe3)</name>
    <name type="common">Arthrobacter phenanthrenivorans</name>
    <dbReference type="NCBI Taxonomy" id="930171"/>
    <lineage>
        <taxon>Bacteria</taxon>
        <taxon>Bacillati</taxon>
        <taxon>Actinomycetota</taxon>
        <taxon>Actinomycetes</taxon>
        <taxon>Micrococcales</taxon>
        <taxon>Micrococcaceae</taxon>
        <taxon>Pseudarthrobacter</taxon>
    </lineage>
</organism>
<accession>F0M5S7</accession>
<dbReference type="HOGENOM" id="CLU_1340976_0_0_11"/>
<evidence type="ECO:0000256" key="1">
    <source>
        <dbReference type="SAM" id="Phobius"/>
    </source>
</evidence>
<dbReference type="Proteomes" id="UP000008639">
    <property type="component" value="Chromosome"/>
</dbReference>
<feature type="transmembrane region" description="Helical" evidence="1">
    <location>
        <begin position="83"/>
        <end position="103"/>
    </location>
</feature>
<sequence length="204" mass="21895" precursor="true">MSPVNTRPARGARVLGMWSAAATAATYIIFDLGLVLDPMLSSPWDVWVPIGASALIAPSFVLLTVSIHYSCSAAAKVWTHSSTLFAAIYAALAEIVYVTWLFVVHPRALSGREEEVQLLVFGPGSFMQMVDAAAYTLMGVAIALTAAAFAGSTFRWQRWLALANGPAAILVFVSYLTYDVVFGAPAGILVPAYAISVFLWFRKA</sequence>
<evidence type="ECO:0000313" key="3">
    <source>
        <dbReference type="Proteomes" id="UP000008639"/>
    </source>
</evidence>
<protein>
    <recommendedName>
        <fullName evidence="4">DUF4386 family protein</fullName>
    </recommendedName>
</protein>
<evidence type="ECO:0000313" key="2">
    <source>
        <dbReference type="EMBL" id="ADX73522.1"/>
    </source>
</evidence>
<feature type="transmembrane region" description="Helical" evidence="1">
    <location>
        <begin position="132"/>
        <end position="152"/>
    </location>
</feature>
<keyword evidence="1" id="KW-0812">Transmembrane</keyword>
<dbReference type="EMBL" id="CP002379">
    <property type="protein sequence ID" value="ADX73522.1"/>
    <property type="molecule type" value="Genomic_DNA"/>
</dbReference>
<keyword evidence="1" id="KW-0472">Membrane</keyword>
<feature type="transmembrane region" description="Helical" evidence="1">
    <location>
        <begin position="50"/>
        <end position="71"/>
    </location>
</feature>
<evidence type="ECO:0008006" key="4">
    <source>
        <dbReference type="Google" id="ProtNLM"/>
    </source>
</evidence>